<evidence type="ECO:0000256" key="11">
    <source>
        <dbReference type="PROSITE-ProRule" id="PRU00043"/>
    </source>
</evidence>
<dbReference type="SUPFAM" id="SSF49313">
    <property type="entry name" value="Cadherin-like"/>
    <property type="match status" value="1"/>
</dbReference>
<evidence type="ECO:0000256" key="2">
    <source>
        <dbReference type="ARBA" id="ARBA00022475"/>
    </source>
</evidence>
<evidence type="ECO:0000313" key="14">
    <source>
        <dbReference type="EMBL" id="CAE1284540.1"/>
    </source>
</evidence>
<accession>A0A812CZL6</accession>
<comment type="caution">
    <text evidence="14">The sequence shown here is derived from an EMBL/GenBank/DDBJ whole genome shotgun (WGS) entry which is preliminary data.</text>
</comment>
<dbReference type="PROSITE" id="PS50268">
    <property type="entry name" value="CADHERIN_2"/>
    <property type="match status" value="1"/>
</dbReference>
<keyword evidence="6 11" id="KW-0106">Calcium</keyword>
<keyword evidence="15" id="KW-1185">Reference proteome</keyword>
<keyword evidence="3 12" id="KW-0812">Transmembrane</keyword>
<dbReference type="OrthoDB" id="6252479at2759"/>
<evidence type="ECO:0000256" key="8">
    <source>
        <dbReference type="ARBA" id="ARBA00022989"/>
    </source>
</evidence>
<keyword evidence="9 12" id="KW-0472">Membrane</keyword>
<dbReference type="EMBL" id="CAHIKZ030002293">
    <property type="protein sequence ID" value="CAE1284540.1"/>
    <property type="molecule type" value="Genomic_DNA"/>
</dbReference>
<feature type="domain" description="Cadherin" evidence="13">
    <location>
        <begin position="8"/>
        <end position="104"/>
    </location>
</feature>
<organism evidence="14 15">
    <name type="scientific">Acanthosepion pharaonis</name>
    <name type="common">Pharaoh cuttlefish</name>
    <name type="synonym">Sepia pharaonis</name>
    <dbReference type="NCBI Taxonomy" id="158019"/>
    <lineage>
        <taxon>Eukaryota</taxon>
        <taxon>Metazoa</taxon>
        <taxon>Spiralia</taxon>
        <taxon>Lophotrochozoa</taxon>
        <taxon>Mollusca</taxon>
        <taxon>Cephalopoda</taxon>
        <taxon>Coleoidea</taxon>
        <taxon>Decapodiformes</taxon>
        <taxon>Sepiida</taxon>
        <taxon>Sepiina</taxon>
        <taxon>Sepiidae</taxon>
        <taxon>Acanthosepion</taxon>
    </lineage>
</organism>
<protein>
    <recommendedName>
        <fullName evidence="13">Cadherin domain-containing protein</fullName>
    </recommendedName>
</protein>
<keyword evidence="7" id="KW-0130">Cell adhesion</keyword>
<dbReference type="InterPro" id="IPR002126">
    <property type="entry name" value="Cadherin-like_dom"/>
</dbReference>
<evidence type="ECO:0000256" key="1">
    <source>
        <dbReference type="ARBA" id="ARBA00004251"/>
    </source>
</evidence>
<evidence type="ECO:0000256" key="3">
    <source>
        <dbReference type="ARBA" id="ARBA00022692"/>
    </source>
</evidence>
<keyword evidence="4" id="KW-0732">Signal</keyword>
<evidence type="ECO:0000313" key="15">
    <source>
        <dbReference type="Proteomes" id="UP000597762"/>
    </source>
</evidence>
<dbReference type="InterPro" id="IPR050174">
    <property type="entry name" value="Protocadherin/Cadherin-CA"/>
</dbReference>
<evidence type="ECO:0000256" key="10">
    <source>
        <dbReference type="ARBA" id="ARBA00023180"/>
    </source>
</evidence>
<evidence type="ECO:0000256" key="6">
    <source>
        <dbReference type="ARBA" id="ARBA00022837"/>
    </source>
</evidence>
<keyword evidence="2" id="KW-1003">Cell membrane</keyword>
<dbReference type="FunFam" id="2.60.40.60:FF:000004">
    <property type="entry name" value="Protocadherin 1 gamma 2"/>
    <property type="match status" value="1"/>
</dbReference>
<dbReference type="InterPro" id="IPR015919">
    <property type="entry name" value="Cadherin-like_sf"/>
</dbReference>
<dbReference type="GO" id="GO:0007156">
    <property type="term" value="P:homophilic cell adhesion via plasma membrane adhesion molecules"/>
    <property type="evidence" value="ECO:0007669"/>
    <property type="project" value="InterPro"/>
</dbReference>
<dbReference type="SMART" id="SM00112">
    <property type="entry name" value="CA"/>
    <property type="match status" value="1"/>
</dbReference>
<keyword evidence="5" id="KW-0677">Repeat</keyword>
<sequence length="229" mass="25389">MTATNRPVAKIIAYDEDDGENAKLSYFLTNSPASPGLFRINHSSGEIMLVKNTNVRAQEKPIKLTVTVIDHGKPSLQNTSILYVTVDFGNKTWTLSDLNNHPDDENKKIGIILGIVTACLLVCVIVVTCIVRRIDDNRRRYPPKKLEDIALNKYLERTVSPQVSLNLQKDSNATAVGSLQPQGRTESETTEYVEEEKEINECLNNTNSEKANDSLNQISLQGSCAALLE</sequence>
<comment type="subcellular location">
    <subcellularLocation>
        <location evidence="1">Cell membrane</location>
        <topology evidence="1">Single-pass type I membrane protein</topology>
    </subcellularLocation>
</comment>
<keyword evidence="8 12" id="KW-1133">Transmembrane helix</keyword>
<name>A0A812CZL6_ACAPH</name>
<evidence type="ECO:0000259" key="13">
    <source>
        <dbReference type="PROSITE" id="PS50268"/>
    </source>
</evidence>
<dbReference type="GO" id="GO:0005886">
    <property type="term" value="C:plasma membrane"/>
    <property type="evidence" value="ECO:0007669"/>
    <property type="project" value="UniProtKB-SubCell"/>
</dbReference>
<gene>
    <name evidence="14" type="ORF">SPHA_44810</name>
</gene>
<reference evidence="14" key="1">
    <citation type="submission" date="2021-01" db="EMBL/GenBank/DDBJ databases">
        <authorList>
            <person name="Li R."/>
            <person name="Bekaert M."/>
        </authorList>
    </citation>
    <scope>NUCLEOTIDE SEQUENCE</scope>
    <source>
        <strain evidence="14">Farmed</strain>
    </source>
</reference>
<dbReference type="AlphaFoldDB" id="A0A812CZL6"/>
<keyword evidence="10" id="KW-0325">Glycoprotein</keyword>
<dbReference type="PANTHER" id="PTHR24028">
    <property type="entry name" value="CADHERIN-87A"/>
    <property type="match status" value="1"/>
</dbReference>
<evidence type="ECO:0000256" key="4">
    <source>
        <dbReference type="ARBA" id="ARBA00022729"/>
    </source>
</evidence>
<evidence type="ECO:0000256" key="5">
    <source>
        <dbReference type="ARBA" id="ARBA00022737"/>
    </source>
</evidence>
<evidence type="ECO:0000256" key="7">
    <source>
        <dbReference type="ARBA" id="ARBA00022889"/>
    </source>
</evidence>
<dbReference type="Pfam" id="PF00028">
    <property type="entry name" value="Cadherin"/>
    <property type="match status" value="1"/>
</dbReference>
<dbReference type="Proteomes" id="UP000597762">
    <property type="component" value="Unassembled WGS sequence"/>
</dbReference>
<evidence type="ECO:0000256" key="12">
    <source>
        <dbReference type="SAM" id="Phobius"/>
    </source>
</evidence>
<dbReference type="PANTHER" id="PTHR24028:SF146">
    <property type="entry name" value="CADHERIN 96CB, ISOFORM D-RELATED"/>
    <property type="match status" value="1"/>
</dbReference>
<evidence type="ECO:0000256" key="9">
    <source>
        <dbReference type="ARBA" id="ARBA00023136"/>
    </source>
</evidence>
<feature type="transmembrane region" description="Helical" evidence="12">
    <location>
        <begin position="109"/>
        <end position="131"/>
    </location>
</feature>
<dbReference type="CDD" id="cd11304">
    <property type="entry name" value="Cadherin_repeat"/>
    <property type="match status" value="1"/>
</dbReference>
<dbReference type="Gene3D" id="2.60.40.60">
    <property type="entry name" value="Cadherins"/>
    <property type="match status" value="1"/>
</dbReference>
<proteinExistence type="predicted"/>
<dbReference type="GO" id="GO:0005509">
    <property type="term" value="F:calcium ion binding"/>
    <property type="evidence" value="ECO:0007669"/>
    <property type="project" value="UniProtKB-UniRule"/>
</dbReference>